<proteinExistence type="predicted"/>
<protein>
    <submittedName>
        <fullName evidence="1">Uncharacterized protein</fullName>
    </submittedName>
</protein>
<evidence type="ECO:0000313" key="2">
    <source>
        <dbReference type="Proteomes" id="UP001515480"/>
    </source>
</evidence>
<sequence>MFDSTRHAPDGVAVLKTMKKDLREVEGNMRLKKEKDDVVAGVGQTLKKLFHKNDERDFFDIKNSERNIICRYTLADSIIKGTLAIESDNYKGVIKDLIEQQNSISGICEHNLVRIRQIIYRKELIIEAAIEIGIELDLRPYILCGERVDEYTVFFKEAIDKSISKLIGAVYVLLGKDVPP</sequence>
<comment type="caution">
    <text evidence="1">The sequence shown here is derived from an EMBL/GenBank/DDBJ whole genome shotgun (WGS) entry which is preliminary data.</text>
</comment>
<name>A0AB34K6Z6_PRYPA</name>
<reference evidence="1 2" key="1">
    <citation type="journal article" date="2024" name="Science">
        <title>Giant polyketide synthase enzymes in the biosynthesis of giant marine polyether toxins.</title>
        <authorList>
            <person name="Fallon T.R."/>
            <person name="Shende V.V."/>
            <person name="Wierzbicki I.H."/>
            <person name="Pendleton A.L."/>
            <person name="Watervoot N.F."/>
            <person name="Auber R.P."/>
            <person name="Gonzalez D.J."/>
            <person name="Wisecaver J.H."/>
            <person name="Moore B.S."/>
        </authorList>
    </citation>
    <scope>NUCLEOTIDE SEQUENCE [LARGE SCALE GENOMIC DNA]</scope>
    <source>
        <strain evidence="1 2">12B1</strain>
    </source>
</reference>
<keyword evidence="2" id="KW-1185">Reference proteome</keyword>
<organism evidence="1 2">
    <name type="scientific">Prymnesium parvum</name>
    <name type="common">Toxic golden alga</name>
    <dbReference type="NCBI Taxonomy" id="97485"/>
    <lineage>
        <taxon>Eukaryota</taxon>
        <taxon>Haptista</taxon>
        <taxon>Haptophyta</taxon>
        <taxon>Prymnesiophyceae</taxon>
        <taxon>Prymnesiales</taxon>
        <taxon>Prymnesiaceae</taxon>
        <taxon>Prymnesium</taxon>
    </lineage>
</organism>
<dbReference type="AlphaFoldDB" id="A0AB34K6Z6"/>
<dbReference type="Proteomes" id="UP001515480">
    <property type="component" value="Unassembled WGS sequence"/>
</dbReference>
<evidence type="ECO:0000313" key="1">
    <source>
        <dbReference type="EMBL" id="KAL1528460.1"/>
    </source>
</evidence>
<accession>A0AB34K6Z6</accession>
<dbReference type="EMBL" id="JBGBPQ010000002">
    <property type="protein sequence ID" value="KAL1528460.1"/>
    <property type="molecule type" value="Genomic_DNA"/>
</dbReference>
<gene>
    <name evidence="1" type="ORF">AB1Y20_009805</name>
</gene>